<sequence>MGHGGFGPGAASPPGGAGRDLVVHDNELGALGSHAYGLRERLRRDADQARAGTFAAATSLFNGGLDLGAALTQLSEAWNTQSRTLVDACGHISNHLDFTRSQHSKDDVKVATEVSTSRITEYYR</sequence>
<name>A0A372LVV1_9ACTN</name>
<feature type="region of interest" description="Disordered" evidence="1">
    <location>
        <begin position="1"/>
        <end position="20"/>
    </location>
</feature>
<accession>A0A372LVV1</accession>
<protein>
    <submittedName>
        <fullName evidence="2">Uncharacterized protein</fullName>
    </submittedName>
</protein>
<evidence type="ECO:0000313" key="2">
    <source>
        <dbReference type="EMBL" id="RFU82405.1"/>
    </source>
</evidence>
<evidence type="ECO:0000313" key="3">
    <source>
        <dbReference type="Proteomes" id="UP000263094"/>
    </source>
</evidence>
<keyword evidence="3" id="KW-1185">Reference proteome</keyword>
<proteinExistence type="predicted"/>
<comment type="caution">
    <text evidence="2">The sequence shown here is derived from an EMBL/GenBank/DDBJ whole genome shotgun (WGS) entry which is preliminary data.</text>
</comment>
<dbReference type="OrthoDB" id="4313158at2"/>
<organism evidence="2 3">
    <name type="scientific">Streptomyces triticagri</name>
    <dbReference type="NCBI Taxonomy" id="2293568"/>
    <lineage>
        <taxon>Bacteria</taxon>
        <taxon>Bacillati</taxon>
        <taxon>Actinomycetota</taxon>
        <taxon>Actinomycetes</taxon>
        <taxon>Kitasatosporales</taxon>
        <taxon>Streptomycetaceae</taxon>
        <taxon>Streptomyces</taxon>
    </lineage>
</organism>
<reference evidence="2 3" key="1">
    <citation type="submission" date="2018-08" db="EMBL/GenBank/DDBJ databases">
        <title>Isolation, diversity and antifungal activity of Actinobacteria from wheat.</title>
        <authorList>
            <person name="Han C."/>
        </authorList>
    </citation>
    <scope>NUCLEOTIDE SEQUENCE [LARGE SCALE GENOMIC DNA]</scope>
    <source>
        <strain evidence="2 3">NEAU-YY421</strain>
    </source>
</reference>
<gene>
    <name evidence="2" type="ORF">DY218_33185</name>
</gene>
<dbReference type="Proteomes" id="UP000263094">
    <property type="component" value="Unassembled WGS sequence"/>
</dbReference>
<evidence type="ECO:0000256" key="1">
    <source>
        <dbReference type="SAM" id="MobiDB-lite"/>
    </source>
</evidence>
<dbReference type="AlphaFoldDB" id="A0A372LVV1"/>
<dbReference type="EMBL" id="QUAK01000238">
    <property type="protein sequence ID" value="RFU82405.1"/>
    <property type="molecule type" value="Genomic_DNA"/>
</dbReference>